<dbReference type="PANTHER" id="PTHR46266">
    <property type="entry name" value="TRANSCRIPTION FACTOR TT8"/>
    <property type="match status" value="1"/>
</dbReference>
<evidence type="ECO:0000256" key="3">
    <source>
        <dbReference type="ARBA" id="ARBA00023015"/>
    </source>
</evidence>
<gene>
    <name evidence="9" type="ORF">ZIOFF_056604</name>
</gene>
<comment type="similarity">
    <text evidence="2">Belongs to the bHLH protein family.</text>
</comment>
<evidence type="ECO:0000256" key="5">
    <source>
        <dbReference type="ARBA" id="ARBA00023163"/>
    </source>
</evidence>
<dbReference type="SUPFAM" id="SSF47459">
    <property type="entry name" value="HLH, helix-loop-helix DNA-binding domain"/>
    <property type="match status" value="1"/>
</dbReference>
<evidence type="ECO:0000256" key="2">
    <source>
        <dbReference type="ARBA" id="ARBA00005510"/>
    </source>
</evidence>
<accession>A0A8J5KPG5</accession>
<dbReference type="Proteomes" id="UP000734854">
    <property type="component" value="Unassembled WGS sequence"/>
</dbReference>
<dbReference type="Pfam" id="PF22754">
    <property type="entry name" value="bHLH-TF_ACT-like_plant"/>
    <property type="match status" value="1"/>
</dbReference>
<dbReference type="PROSITE" id="PS50888">
    <property type="entry name" value="BHLH"/>
    <property type="match status" value="1"/>
</dbReference>
<keyword evidence="6" id="KW-0539">Nucleus</keyword>
<dbReference type="Gene3D" id="4.10.280.10">
    <property type="entry name" value="Helix-loop-helix DNA-binding domain"/>
    <property type="match status" value="1"/>
</dbReference>
<comment type="caution">
    <text evidence="9">The sequence shown here is derived from an EMBL/GenBank/DDBJ whole genome shotgun (WGS) entry which is preliminary data.</text>
</comment>
<keyword evidence="5" id="KW-0804">Transcription</keyword>
<protein>
    <recommendedName>
        <fullName evidence="8">BHLH domain-containing protein</fullName>
    </recommendedName>
</protein>
<organism evidence="9 10">
    <name type="scientific">Zingiber officinale</name>
    <name type="common">Ginger</name>
    <name type="synonym">Amomum zingiber</name>
    <dbReference type="NCBI Taxonomy" id="94328"/>
    <lineage>
        <taxon>Eukaryota</taxon>
        <taxon>Viridiplantae</taxon>
        <taxon>Streptophyta</taxon>
        <taxon>Embryophyta</taxon>
        <taxon>Tracheophyta</taxon>
        <taxon>Spermatophyta</taxon>
        <taxon>Magnoliopsida</taxon>
        <taxon>Liliopsida</taxon>
        <taxon>Zingiberales</taxon>
        <taxon>Zingiberaceae</taxon>
        <taxon>Zingiber</taxon>
    </lineage>
</organism>
<dbReference type="SMART" id="SM00353">
    <property type="entry name" value="HLH"/>
    <property type="match status" value="1"/>
</dbReference>
<dbReference type="InterPro" id="IPR025610">
    <property type="entry name" value="MYC/MYB_N"/>
</dbReference>
<evidence type="ECO:0000256" key="7">
    <source>
        <dbReference type="SAM" id="MobiDB-lite"/>
    </source>
</evidence>
<sequence>MKKTKQMEMHYHLPVLEKVLQEAEQGELAVEEGDDALKCENNLIPTPKEVAETISVAENVLKPNLSTPSPVFSSQSNKEICIGAKTDKVVALAGMCRAMDTDAQIHEEDSREQHLRKQLAAAVRKIGWSYAIYWSISSHQPGVLAWTDGFYNGEIKTRKTTQPTELNSDHIGLQRSEELRELYESLSAGDSNLHNRRPCASLSPEDLTDTEWYYLVCMSFTFTIGQGLPGKAFANDQYVWLNHAQFADCKIFSRSLLAMSASIQTVLCIPFMDGVLEFGTTELVLEDPAFAMQTTNLFWELPVPVCSEQSISTPEMAEMAATDQVIQNQNLGDDLDNSMVLEDENLVIESSNPLEIHPVHFPFALQSYATTKDEAEKLHFDICEELNISSPGDGSNECFRTQQLEDLLELNGLNCLHGSLNSNEQESLSIVDAQQLLSSTNKVQVGNDIHYVRTLTRILCNSKQVKSMPCFSKVSHKSSFIVWRRGLSSAKPFNGTPQKLLKKIIIDGEWLLNGSILNCQEQNGLPGNLLKKGQPRATSVSSERRRREKLNEKFVLLQSLVPSISKVDKAAILGNTIDYLKDLEKRVQELESCRRSSEDLDTEDRSKHPDDVAERTSDNYGNKEIAIVGRKRSAHKRKSDLLEAEGEHHWVLSKEGPIDVNVTFNKKEVAVVMHCPWRECLLLEIVESIGNFHLDPVSMQSSIVEGALALTIKCKLRSTSEASPGMIKRALQRVIGKCL</sequence>
<dbReference type="InterPro" id="IPR011598">
    <property type="entry name" value="bHLH_dom"/>
</dbReference>
<keyword evidence="10" id="KW-1185">Reference proteome</keyword>
<evidence type="ECO:0000313" key="10">
    <source>
        <dbReference type="Proteomes" id="UP000734854"/>
    </source>
</evidence>
<dbReference type="InterPro" id="IPR054502">
    <property type="entry name" value="bHLH-TF_ACT-like_plant"/>
</dbReference>
<dbReference type="InterPro" id="IPR036638">
    <property type="entry name" value="HLH_DNA-bd_sf"/>
</dbReference>
<evidence type="ECO:0000256" key="6">
    <source>
        <dbReference type="ARBA" id="ARBA00023242"/>
    </source>
</evidence>
<dbReference type="AlphaFoldDB" id="A0A8J5KPG5"/>
<keyword evidence="4" id="KW-0010">Activator</keyword>
<dbReference type="GO" id="GO:0046983">
    <property type="term" value="F:protein dimerization activity"/>
    <property type="evidence" value="ECO:0007669"/>
    <property type="project" value="InterPro"/>
</dbReference>
<keyword evidence="3" id="KW-0805">Transcription regulation</keyword>
<dbReference type="PANTHER" id="PTHR46266:SF3">
    <property type="entry name" value="TRANSCRIPTION FACTOR EGL1"/>
    <property type="match status" value="1"/>
</dbReference>
<comment type="subcellular location">
    <subcellularLocation>
        <location evidence="1">Nucleus</location>
    </subcellularLocation>
</comment>
<evidence type="ECO:0000313" key="9">
    <source>
        <dbReference type="EMBL" id="KAG6487866.1"/>
    </source>
</evidence>
<evidence type="ECO:0000256" key="1">
    <source>
        <dbReference type="ARBA" id="ARBA00004123"/>
    </source>
</evidence>
<evidence type="ECO:0000256" key="4">
    <source>
        <dbReference type="ARBA" id="ARBA00023159"/>
    </source>
</evidence>
<dbReference type="Pfam" id="PF14215">
    <property type="entry name" value="bHLH-MYC_N"/>
    <property type="match status" value="1"/>
</dbReference>
<evidence type="ECO:0000259" key="8">
    <source>
        <dbReference type="PROSITE" id="PS50888"/>
    </source>
</evidence>
<dbReference type="GO" id="GO:0005634">
    <property type="term" value="C:nucleus"/>
    <property type="evidence" value="ECO:0007669"/>
    <property type="project" value="UniProtKB-SubCell"/>
</dbReference>
<name>A0A8J5KPG5_ZINOF</name>
<proteinExistence type="inferred from homology"/>
<dbReference type="Pfam" id="PF00010">
    <property type="entry name" value="HLH"/>
    <property type="match status" value="1"/>
</dbReference>
<dbReference type="EMBL" id="JACMSC010000015">
    <property type="protein sequence ID" value="KAG6487866.1"/>
    <property type="molecule type" value="Genomic_DNA"/>
</dbReference>
<feature type="domain" description="BHLH" evidence="8">
    <location>
        <begin position="534"/>
        <end position="583"/>
    </location>
</feature>
<feature type="region of interest" description="Disordered" evidence="7">
    <location>
        <begin position="594"/>
        <end position="617"/>
    </location>
</feature>
<reference evidence="9 10" key="1">
    <citation type="submission" date="2020-08" db="EMBL/GenBank/DDBJ databases">
        <title>Plant Genome Project.</title>
        <authorList>
            <person name="Zhang R.-G."/>
        </authorList>
    </citation>
    <scope>NUCLEOTIDE SEQUENCE [LARGE SCALE GENOMIC DNA]</scope>
    <source>
        <tissue evidence="9">Rhizome</tissue>
    </source>
</reference>